<dbReference type="FunFam" id="3.30.300.30:FF:000008">
    <property type="entry name" value="2,3-dihydroxybenzoate-AMP ligase"/>
    <property type="match status" value="1"/>
</dbReference>
<dbReference type="InterPro" id="IPR020845">
    <property type="entry name" value="AMP-binding_CS"/>
</dbReference>
<keyword evidence="2 5" id="KW-0436">Ligase</keyword>
<feature type="domain" description="AMP-dependent synthetase/ligase" evidence="3">
    <location>
        <begin position="9"/>
        <end position="375"/>
    </location>
</feature>
<evidence type="ECO:0000259" key="4">
    <source>
        <dbReference type="Pfam" id="PF13193"/>
    </source>
</evidence>
<dbReference type="GO" id="GO:0031956">
    <property type="term" value="F:medium-chain fatty acid-CoA ligase activity"/>
    <property type="evidence" value="ECO:0007669"/>
    <property type="project" value="TreeGrafter"/>
</dbReference>
<evidence type="ECO:0000313" key="6">
    <source>
        <dbReference type="Proteomes" id="UP000037405"/>
    </source>
</evidence>
<dbReference type="NCBIfam" id="NF004837">
    <property type="entry name" value="PRK06187.1"/>
    <property type="match status" value="1"/>
</dbReference>
<comment type="caution">
    <text evidence="5">The sequence shown here is derived from an EMBL/GenBank/DDBJ whole genome shotgun (WGS) entry which is preliminary data.</text>
</comment>
<dbReference type="Gene3D" id="3.40.50.12780">
    <property type="entry name" value="N-terminal domain of ligase-like"/>
    <property type="match status" value="1"/>
</dbReference>
<dbReference type="InterPro" id="IPR042099">
    <property type="entry name" value="ANL_N_sf"/>
</dbReference>
<evidence type="ECO:0000256" key="2">
    <source>
        <dbReference type="ARBA" id="ARBA00022598"/>
    </source>
</evidence>
<dbReference type="InterPro" id="IPR000873">
    <property type="entry name" value="AMP-dep_synth/lig_dom"/>
</dbReference>
<dbReference type="Pfam" id="PF00501">
    <property type="entry name" value="AMP-binding"/>
    <property type="match status" value="1"/>
</dbReference>
<sequence length="518" mass="57411">MYATTGTMFDQSVENYRNQEAIVEVKSGRRMTYGQWQERVHQMCNALQAEGVRKGDRVSTFLYNTELLATVYFACGKIGAIINPINFRLNSDELAFIMHDAEPKVFLFEEALQNVVEGIAPDFGQTVFWYEGGNPPAFSKRVSDMAFSTQFEKVEVDENDPYAMMYTSGTTGRPKGVLHRHRDVMEQALILTGVMGYRSADAGLVTAPMFHCAELHCAFVPRVLAGAKNVILHQFNPKGVLETIEREGITTLFAAPTMWSMMLEEGTSHYNTSSLRNGLYGAAPMAPSLVRKLHDELKIELIQAYGQTEMGPAIAFLLPHEQLIKAGAAGKAAYHHEIRVVKPETTGPAEPEDVCAVGEIGEIIVKGSCTMIGYHGRSEATEHALYKGWYHTGDLGYVDGEGYLYIADRIDDMIISGGENIYPREVEDALHAHEGVGDVAVLGTPDEKWGEVVTAVIVPKSNTLTAQELDDYLKNGKVLAGYKRPRNYRFTPSLPRNASGKIQKFLLKETLSNEIHTN</sequence>
<proteinExistence type="inferred from homology"/>
<dbReference type="EMBL" id="LGUE01000001">
    <property type="protein sequence ID" value="KON91791.1"/>
    <property type="molecule type" value="Genomic_DNA"/>
</dbReference>
<dbReference type="PROSITE" id="PS00455">
    <property type="entry name" value="AMP_BINDING"/>
    <property type="match status" value="1"/>
</dbReference>
<dbReference type="PATRIC" id="fig|189381.12.peg.1062"/>
<reference evidence="6" key="1">
    <citation type="submission" date="2015-07" db="EMBL/GenBank/DDBJ databases">
        <title>Fjat-14235 jcm11544.</title>
        <authorList>
            <person name="Liu B."/>
            <person name="Wang J."/>
            <person name="Zhu Y."/>
            <person name="Liu G."/>
            <person name="Chen Q."/>
            <person name="Chen Z."/>
            <person name="Lan J."/>
            <person name="Che J."/>
            <person name="Ge C."/>
            <person name="Shi H."/>
            <person name="Pan Z."/>
            <person name="Liu X."/>
        </authorList>
    </citation>
    <scope>NUCLEOTIDE SEQUENCE [LARGE SCALE GENOMIC DNA]</scope>
    <source>
        <strain evidence="6">JCM 11544</strain>
    </source>
</reference>
<dbReference type="OrthoDB" id="9765680at2"/>
<dbReference type="Gene3D" id="3.30.300.30">
    <property type="match status" value="1"/>
</dbReference>
<dbReference type="PANTHER" id="PTHR43201">
    <property type="entry name" value="ACYL-COA SYNTHETASE"/>
    <property type="match status" value="1"/>
</dbReference>
<dbReference type="Pfam" id="PF13193">
    <property type="entry name" value="AMP-binding_C"/>
    <property type="match status" value="1"/>
</dbReference>
<dbReference type="PANTHER" id="PTHR43201:SF5">
    <property type="entry name" value="MEDIUM-CHAIN ACYL-COA LIGASE ACSF2, MITOCHONDRIAL"/>
    <property type="match status" value="1"/>
</dbReference>
<dbReference type="SUPFAM" id="SSF56801">
    <property type="entry name" value="Acetyl-CoA synthetase-like"/>
    <property type="match status" value="1"/>
</dbReference>
<dbReference type="GO" id="GO:0006631">
    <property type="term" value="P:fatty acid metabolic process"/>
    <property type="evidence" value="ECO:0007669"/>
    <property type="project" value="TreeGrafter"/>
</dbReference>
<evidence type="ECO:0000313" key="5">
    <source>
        <dbReference type="EMBL" id="KON91791.1"/>
    </source>
</evidence>
<name>A0A0M0GQT5_9BACI</name>
<gene>
    <name evidence="5" type="ORF">AF331_04700</name>
</gene>
<dbReference type="STRING" id="189381.GCA_900166615_03348"/>
<feature type="domain" description="AMP-binding enzyme C-terminal" evidence="4">
    <location>
        <begin position="425"/>
        <end position="501"/>
    </location>
</feature>
<comment type="similarity">
    <text evidence="1">Belongs to the ATP-dependent AMP-binding enzyme family.</text>
</comment>
<evidence type="ECO:0000256" key="1">
    <source>
        <dbReference type="ARBA" id="ARBA00006432"/>
    </source>
</evidence>
<protein>
    <submittedName>
        <fullName evidence="5">Long-chain fatty acid--CoA ligase</fullName>
    </submittedName>
</protein>
<dbReference type="InterPro" id="IPR025110">
    <property type="entry name" value="AMP-bd_C"/>
</dbReference>
<dbReference type="AlphaFoldDB" id="A0A0M0GQT5"/>
<organism evidence="5 6">
    <name type="scientific">Rossellomorea marisflavi</name>
    <dbReference type="NCBI Taxonomy" id="189381"/>
    <lineage>
        <taxon>Bacteria</taxon>
        <taxon>Bacillati</taxon>
        <taxon>Bacillota</taxon>
        <taxon>Bacilli</taxon>
        <taxon>Bacillales</taxon>
        <taxon>Bacillaceae</taxon>
        <taxon>Rossellomorea</taxon>
    </lineage>
</organism>
<dbReference type="InterPro" id="IPR045851">
    <property type="entry name" value="AMP-bd_C_sf"/>
</dbReference>
<evidence type="ECO:0000259" key="3">
    <source>
        <dbReference type="Pfam" id="PF00501"/>
    </source>
</evidence>
<dbReference type="Proteomes" id="UP000037405">
    <property type="component" value="Unassembled WGS sequence"/>
</dbReference>
<dbReference type="RefSeq" id="WP_053426983.1">
    <property type="nucleotide sequence ID" value="NZ_LGUE01000001.1"/>
</dbReference>
<keyword evidence="6" id="KW-1185">Reference proteome</keyword>
<accession>A0A0M0GQT5</accession>